<keyword evidence="1" id="KW-1133">Transmembrane helix</keyword>
<evidence type="ECO:0000313" key="3">
    <source>
        <dbReference type="EMBL" id="GLL15297.1"/>
    </source>
</evidence>
<evidence type="ECO:0000256" key="1">
    <source>
        <dbReference type="SAM" id="Phobius"/>
    </source>
</evidence>
<feature type="transmembrane region" description="Helical" evidence="1">
    <location>
        <begin position="46"/>
        <end position="63"/>
    </location>
</feature>
<comment type="caution">
    <text evidence="3">The sequence shown here is derived from an EMBL/GenBank/DDBJ whole genome shotgun (WGS) entry which is preliminary data.</text>
</comment>
<name>A0A9W6NZY4_9PSEU</name>
<dbReference type="Gene3D" id="1.10.287.70">
    <property type="match status" value="1"/>
</dbReference>
<dbReference type="EMBL" id="BSFQ01000044">
    <property type="protein sequence ID" value="GLL15297.1"/>
    <property type="molecule type" value="Genomic_DNA"/>
</dbReference>
<feature type="transmembrane region" description="Helical" evidence="1">
    <location>
        <begin position="84"/>
        <end position="105"/>
    </location>
</feature>
<reference evidence="3" key="1">
    <citation type="journal article" date="2014" name="Int. J. Syst. Evol. Microbiol.">
        <title>Complete genome sequence of Corynebacterium casei LMG S-19264T (=DSM 44701T), isolated from a smear-ripened cheese.</title>
        <authorList>
            <consortium name="US DOE Joint Genome Institute (JGI-PGF)"/>
            <person name="Walter F."/>
            <person name="Albersmeier A."/>
            <person name="Kalinowski J."/>
            <person name="Ruckert C."/>
        </authorList>
    </citation>
    <scope>NUCLEOTIDE SEQUENCE</scope>
    <source>
        <strain evidence="3">VKM Ac-1069</strain>
    </source>
</reference>
<reference evidence="3" key="2">
    <citation type="submission" date="2023-01" db="EMBL/GenBank/DDBJ databases">
        <authorList>
            <person name="Sun Q."/>
            <person name="Evtushenko L."/>
        </authorList>
    </citation>
    <scope>NUCLEOTIDE SEQUENCE</scope>
    <source>
        <strain evidence="3">VKM Ac-1069</strain>
    </source>
</reference>
<evidence type="ECO:0000313" key="4">
    <source>
        <dbReference type="Proteomes" id="UP001143463"/>
    </source>
</evidence>
<gene>
    <name evidence="3" type="ORF">GCM10017577_64470</name>
</gene>
<dbReference type="Pfam" id="PF07885">
    <property type="entry name" value="Ion_trans_2"/>
    <property type="match status" value="1"/>
</dbReference>
<protein>
    <submittedName>
        <fullName evidence="3">Metal transporter</fullName>
    </submittedName>
</protein>
<evidence type="ECO:0000259" key="2">
    <source>
        <dbReference type="Pfam" id="PF07885"/>
    </source>
</evidence>
<dbReference type="SUPFAM" id="SSF81324">
    <property type="entry name" value="Voltage-gated potassium channels"/>
    <property type="match status" value="1"/>
</dbReference>
<sequence length="175" mass="18692">MNSRPERLGSRRRQAVASLTRSVLTTVLLVVVYYRAPLDRGINPGTLFWFVAGLVALALAVVWQTRAIIRSDVPRLRAAETAMIGLPALLLLYASVYTVMSTAAPASFTQNLGRTDALYFTVTVFATVGFGDITPVSQVARIIVTTQMVTGLLAVGVVAKLLLGAVQRATTKNGG</sequence>
<accession>A0A9W6NZY4</accession>
<dbReference type="InterPro" id="IPR013099">
    <property type="entry name" value="K_chnl_dom"/>
</dbReference>
<keyword evidence="1" id="KW-0472">Membrane</keyword>
<keyword evidence="4" id="KW-1185">Reference proteome</keyword>
<feature type="transmembrane region" description="Helical" evidence="1">
    <location>
        <begin position="15"/>
        <end position="34"/>
    </location>
</feature>
<dbReference type="RefSeq" id="WP_037052119.1">
    <property type="nucleotide sequence ID" value="NZ_BAAAUZ010000050.1"/>
</dbReference>
<feature type="domain" description="Potassium channel" evidence="2">
    <location>
        <begin position="90"/>
        <end position="164"/>
    </location>
</feature>
<dbReference type="AlphaFoldDB" id="A0A9W6NZY4"/>
<organism evidence="3 4">
    <name type="scientific">Pseudonocardia halophobica</name>
    <dbReference type="NCBI Taxonomy" id="29401"/>
    <lineage>
        <taxon>Bacteria</taxon>
        <taxon>Bacillati</taxon>
        <taxon>Actinomycetota</taxon>
        <taxon>Actinomycetes</taxon>
        <taxon>Pseudonocardiales</taxon>
        <taxon>Pseudonocardiaceae</taxon>
        <taxon>Pseudonocardia</taxon>
    </lineage>
</organism>
<proteinExistence type="predicted"/>
<dbReference type="Proteomes" id="UP001143463">
    <property type="component" value="Unassembled WGS sequence"/>
</dbReference>
<keyword evidence="1" id="KW-0812">Transmembrane</keyword>
<feature type="transmembrane region" description="Helical" evidence="1">
    <location>
        <begin position="148"/>
        <end position="166"/>
    </location>
</feature>